<feature type="region of interest" description="Disordered" evidence="2">
    <location>
        <begin position="1"/>
        <end position="117"/>
    </location>
</feature>
<feature type="compositionally biased region" description="Basic and acidic residues" evidence="2">
    <location>
        <begin position="1"/>
        <end position="20"/>
    </location>
</feature>
<dbReference type="OrthoDB" id="3557094at2759"/>
<evidence type="ECO:0000256" key="1">
    <source>
        <dbReference type="SAM" id="Coils"/>
    </source>
</evidence>
<dbReference type="Proteomes" id="UP000184330">
    <property type="component" value="Unassembled WGS sequence"/>
</dbReference>
<gene>
    <name evidence="3" type="ORF">PAC_12323</name>
</gene>
<dbReference type="EMBL" id="FJOG01000020">
    <property type="protein sequence ID" value="CZR62426.1"/>
    <property type="molecule type" value="Genomic_DNA"/>
</dbReference>
<protein>
    <submittedName>
        <fullName evidence="3">Uncharacterized protein</fullName>
    </submittedName>
</protein>
<keyword evidence="4" id="KW-1185">Reference proteome</keyword>
<evidence type="ECO:0000256" key="2">
    <source>
        <dbReference type="SAM" id="MobiDB-lite"/>
    </source>
</evidence>
<name>A0A1L7XBP9_9HELO</name>
<proteinExistence type="predicted"/>
<dbReference type="AlphaFoldDB" id="A0A1L7XBP9"/>
<accession>A0A1L7XBP9</accession>
<feature type="compositionally biased region" description="Polar residues" evidence="2">
    <location>
        <begin position="77"/>
        <end position="92"/>
    </location>
</feature>
<feature type="compositionally biased region" description="Polar residues" evidence="2">
    <location>
        <begin position="59"/>
        <end position="68"/>
    </location>
</feature>
<sequence>MPPIRDLKAFLRKEVKKGRIETPPAPPPQPKQTLGKPPLSLPRIKSFKKPGPSSLFGDTITTNSQNNDDSGEGSWVNKGTNASGSGNFNPTEQRIEQFLVGGSTKNPSTLTRPSKNSELDVLRKELEDVVSREAVAGRHEKKAIRKEKAALIEKISRLERAARRANVKKIMQPFLEPISKLSEPVTPEEKKNLMRQANLIEQARASPHTSSRKRARDGLDEDLLDGEDRLKFGLKRSRGEKATGHWRTTLNDYMPESQVDTETLNRINALSPEERKADRPLINEYLRNAALVDRFDRRMERKLEDLKRAKIK</sequence>
<reference evidence="3 4" key="1">
    <citation type="submission" date="2016-03" db="EMBL/GenBank/DDBJ databases">
        <authorList>
            <person name="Ploux O."/>
        </authorList>
    </citation>
    <scope>NUCLEOTIDE SEQUENCE [LARGE SCALE GENOMIC DNA]</scope>
    <source>
        <strain evidence="3 4">UAMH 11012</strain>
    </source>
</reference>
<evidence type="ECO:0000313" key="4">
    <source>
        <dbReference type="Proteomes" id="UP000184330"/>
    </source>
</evidence>
<evidence type="ECO:0000313" key="3">
    <source>
        <dbReference type="EMBL" id="CZR62426.1"/>
    </source>
</evidence>
<organism evidence="3 4">
    <name type="scientific">Phialocephala subalpina</name>
    <dbReference type="NCBI Taxonomy" id="576137"/>
    <lineage>
        <taxon>Eukaryota</taxon>
        <taxon>Fungi</taxon>
        <taxon>Dikarya</taxon>
        <taxon>Ascomycota</taxon>
        <taxon>Pezizomycotina</taxon>
        <taxon>Leotiomycetes</taxon>
        <taxon>Helotiales</taxon>
        <taxon>Mollisiaceae</taxon>
        <taxon>Phialocephala</taxon>
        <taxon>Phialocephala fortinii species complex</taxon>
    </lineage>
</organism>
<keyword evidence="1" id="KW-0175">Coiled coil</keyword>
<feature type="compositionally biased region" description="Polar residues" evidence="2">
    <location>
        <begin position="103"/>
        <end position="114"/>
    </location>
</feature>
<feature type="coiled-coil region" evidence="1">
    <location>
        <begin position="141"/>
        <end position="168"/>
    </location>
</feature>